<proteinExistence type="predicted"/>
<gene>
    <name evidence="1" type="ORF">PEV8663_02243</name>
</gene>
<name>A0A238KEW0_9RHOB</name>
<protein>
    <submittedName>
        <fullName evidence="1">Uncharacterized protein</fullName>
    </submittedName>
</protein>
<evidence type="ECO:0000313" key="1">
    <source>
        <dbReference type="EMBL" id="SMX41328.1"/>
    </source>
</evidence>
<evidence type="ECO:0000313" key="2">
    <source>
        <dbReference type="Proteomes" id="UP000220836"/>
    </source>
</evidence>
<reference evidence="1 2" key="1">
    <citation type="submission" date="2017-05" db="EMBL/GenBank/DDBJ databases">
        <authorList>
            <person name="Song R."/>
            <person name="Chenine A.L."/>
            <person name="Ruprecht R.M."/>
        </authorList>
    </citation>
    <scope>NUCLEOTIDE SEQUENCE [LARGE SCALE GENOMIC DNA]</scope>
    <source>
        <strain evidence="1 2">CECT 8663</strain>
    </source>
</reference>
<dbReference type="EMBL" id="FXYH01000007">
    <property type="protein sequence ID" value="SMX41328.1"/>
    <property type="molecule type" value="Genomic_DNA"/>
</dbReference>
<keyword evidence="2" id="KW-1185">Reference proteome</keyword>
<dbReference type="Proteomes" id="UP000220836">
    <property type="component" value="Unassembled WGS sequence"/>
</dbReference>
<dbReference type="AlphaFoldDB" id="A0A238KEW0"/>
<organism evidence="1 2">
    <name type="scientific">Pelagimonas varians</name>
    <dbReference type="NCBI Taxonomy" id="696760"/>
    <lineage>
        <taxon>Bacteria</taxon>
        <taxon>Pseudomonadati</taxon>
        <taxon>Pseudomonadota</taxon>
        <taxon>Alphaproteobacteria</taxon>
        <taxon>Rhodobacterales</taxon>
        <taxon>Roseobacteraceae</taxon>
        <taxon>Pelagimonas</taxon>
    </lineage>
</organism>
<accession>A0A238KEW0</accession>
<sequence length="207" mass="22838">MTLGPREAAAHASFLNCALLWPIGLSVPEFDLHQSVFLAVLHFLPQLASESQRFFTVQNIIQHSETFQKPPAGDTDGPVWLEIADHGAKSGIDIGVFDPVTNQLCFEIITLAPEACPLIGKEPQSNESFRAFCKALNRTTSRGRIYVLIQFHQSVSTAHAPDIESDDRSSRVYRMVEDIVDEILTHRPGSKIEIGMRHAGGSVTSLM</sequence>